<evidence type="ECO:0000256" key="4">
    <source>
        <dbReference type="ARBA" id="ARBA00022709"/>
    </source>
</evidence>
<evidence type="ECO:0000259" key="15">
    <source>
        <dbReference type="Pfam" id="PF02975"/>
    </source>
</evidence>
<keyword evidence="6 10" id="KW-0574">Periplasm</keyword>
<feature type="disulfide bond" evidence="12">
    <location>
        <begin position="90"/>
        <end position="173"/>
    </location>
</feature>
<dbReference type="SUPFAM" id="SSF57561">
    <property type="entry name" value="Methylamine dehydrogenase, L chain"/>
    <property type="match status" value="1"/>
</dbReference>
<feature type="active site" description="Proton acceptor" evidence="11">
    <location>
        <position position="130"/>
    </location>
</feature>
<feature type="disulfide bond" evidence="12">
    <location>
        <begin position="100"/>
        <end position="131"/>
    </location>
</feature>
<organism evidence="16 17">
    <name type="scientific">Pseudoteredinibacter isoporae</name>
    <dbReference type="NCBI Taxonomy" id="570281"/>
    <lineage>
        <taxon>Bacteria</taxon>
        <taxon>Pseudomonadati</taxon>
        <taxon>Pseudomonadota</taxon>
        <taxon>Gammaproteobacteria</taxon>
        <taxon>Cellvibrionales</taxon>
        <taxon>Cellvibrionaceae</taxon>
        <taxon>Pseudoteredinibacter</taxon>
    </lineage>
</organism>
<evidence type="ECO:0000256" key="12">
    <source>
        <dbReference type="PIRSR" id="PIRSR000192-4"/>
    </source>
</evidence>
<feature type="active site" description="Tryptophylquinone 6'-substrate hemiaminal intermediate" evidence="11">
    <location>
        <position position="111"/>
    </location>
</feature>
<sequence>MMKWLDKLTVNTSRRLAQNSSRRSFLTRFGTALVGGAAIPLLPVARASAASSAEGMYPGVARQESGVKGDPGDPSQCDYWRYCAIDGFLCSCCGGTQNTCPPGTEMSPITWIGTCLNPEDGKNYIISYNDCCGTSSCGRCLCNRNERDTPIYRAQTNNDTNWCLGASSTVYTCSTAIVLGIATDSAG</sequence>
<dbReference type="EC" id="1.4.9.1" evidence="16"/>
<dbReference type="InterPro" id="IPR006311">
    <property type="entry name" value="TAT_signal"/>
</dbReference>
<evidence type="ECO:0000256" key="5">
    <source>
        <dbReference type="ARBA" id="ARBA00022729"/>
    </source>
</evidence>
<feature type="disulfide bond" evidence="12">
    <location>
        <begin position="92"/>
        <end position="140"/>
    </location>
</feature>
<evidence type="ECO:0000256" key="10">
    <source>
        <dbReference type="PIRNR" id="PIRNR000192"/>
    </source>
</evidence>
<keyword evidence="3 10" id="KW-0813">Transport</keyword>
<keyword evidence="5" id="KW-0732">Signal</keyword>
<dbReference type="AlphaFoldDB" id="A0A7X0JRJ0"/>
<dbReference type="PIRSF" id="PIRSF000192">
    <property type="entry name" value="Amine_dh_beta"/>
    <property type="match status" value="1"/>
</dbReference>
<protein>
    <submittedName>
        <fullName evidence="16">Methylamine dehydrogenase light chain</fullName>
        <ecNumber evidence="16">1.4.9.1</ecNumber>
    </submittedName>
</protein>
<dbReference type="Pfam" id="PF02975">
    <property type="entry name" value="Me-amine-dh_L"/>
    <property type="match status" value="1"/>
</dbReference>
<dbReference type="InterPro" id="IPR036560">
    <property type="entry name" value="MADH/AADH_L_sf"/>
</dbReference>
<evidence type="ECO:0000256" key="14">
    <source>
        <dbReference type="PIRSR" id="PIRSR000192-6"/>
    </source>
</evidence>
<feature type="disulfide bond" evidence="12">
    <location>
        <begin position="77"/>
        <end position="142"/>
    </location>
</feature>
<keyword evidence="9" id="KW-1015">Disulfide bond</keyword>
<dbReference type="Gene3D" id="2.60.30.10">
    <property type="entry name" value="Methylamine/Aralkylamine dehydrogenase light chain"/>
    <property type="match status" value="1"/>
</dbReference>
<evidence type="ECO:0000313" key="17">
    <source>
        <dbReference type="Proteomes" id="UP000528457"/>
    </source>
</evidence>
<feature type="disulfide bond" evidence="12">
    <location>
        <begin position="83"/>
        <end position="115"/>
    </location>
</feature>
<feature type="cross-link" description="Tryptophan tryptophylquinone (Trp-Trp)" evidence="13">
    <location>
        <begin position="111"/>
        <end position="162"/>
    </location>
</feature>
<dbReference type="EMBL" id="JACHHT010000001">
    <property type="protein sequence ID" value="MBB6520947.1"/>
    <property type="molecule type" value="Genomic_DNA"/>
</dbReference>
<feature type="domain" description="Methylamine/Aralkylamine dehydrogenase light chain C-terminal" evidence="15">
    <location>
        <begin position="72"/>
        <end position="180"/>
    </location>
</feature>
<dbReference type="InParanoid" id="A0A7X0JRJ0"/>
<reference evidence="16 17" key="1">
    <citation type="submission" date="2020-08" db="EMBL/GenBank/DDBJ databases">
        <title>Genomic Encyclopedia of Type Strains, Phase IV (KMG-IV): sequencing the most valuable type-strain genomes for metagenomic binning, comparative biology and taxonomic classification.</title>
        <authorList>
            <person name="Goeker M."/>
        </authorList>
    </citation>
    <scope>NUCLEOTIDE SEQUENCE [LARGE SCALE GENOMIC DNA]</scope>
    <source>
        <strain evidence="16 17">DSM 22368</strain>
    </source>
</reference>
<proteinExistence type="inferred from homology"/>
<feature type="disulfide bond" evidence="12">
    <location>
        <begin position="132"/>
        <end position="163"/>
    </location>
</feature>
<name>A0A7X0JRJ0_9GAMM</name>
<comment type="subunit">
    <text evidence="10">Heterotetramer of two light and two heavy chains.</text>
</comment>
<keyword evidence="7 10" id="KW-0249">Electron transport</keyword>
<evidence type="ECO:0000256" key="9">
    <source>
        <dbReference type="ARBA" id="ARBA00023157"/>
    </source>
</evidence>
<evidence type="ECO:0000256" key="2">
    <source>
        <dbReference type="ARBA" id="ARBA00010711"/>
    </source>
</evidence>
<dbReference type="InterPro" id="IPR016008">
    <property type="entry name" value="Amine_DH_Ltc"/>
</dbReference>
<gene>
    <name evidence="16" type="ORF">HNR48_001225</name>
</gene>
<evidence type="ECO:0000256" key="7">
    <source>
        <dbReference type="ARBA" id="ARBA00022982"/>
    </source>
</evidence>
<comment type="similarity">
    <text evidence="2 10">Belongs to the aromatic amine dehydrogenase light chain family.</text>
</comment>
<dbReference type="GO" id="GO:0030058">
    <property type="term" value="F:aliphatic amine dehydrogenase activity"/>
    <property type="evidence" value="ECO:0007669"/>
    <property type="project" value="UniProtKB-UniRule"/>
</dbReference>
<feature type="modified residue" description="Tryptophylquinone" evidence="14">
    <location>
        <position position="111"/>
    </location>
</feature>
<evidence type="ECO:0000256" key="8">
    <source>
        <dbReference type="ARBA" id="ARBA00023002"/>
    </source>
</evidence>
<keyword evidence="4" id="KW-0824">TTQ</keyword>
<evidence type="ECO:0000256" key="13">
    <source>
        <dbReference type="PIRSR" id="PIRSR000192-5"/>
    </source>
</evidence>
<comment type="caution">
    <text evidence="16">The sequence shown here is derived from an EMBL/GenBank/DDBJ whole genome shotgun (WGS) entry which is preliminary data.</text>
</comment>
<keyword evidence="17" id="KW-1185">Reference proteome</keyword>
<evidence type="ECO:0000256" key="11">
    <source>
        <dbReference type="PIRSR" id="PIRSR000192-1"/>
    </source>
</evidence>
<comment type="subcellular location">
    <subcellularLocation>
        <location evidence="1 10">Periplasm</location>
    </subcellularLocation>
</comment>
<dbReference type="GO" id="GO:0042597">
    <property type="term" value="C:periplasmic space"/>
    <property type="evidence" value="ECO:0007669"/>
    <property type="project" value="UniProtKB-SubCell"/>
</dbReference>
<dbReference type="GO" id="GO:0052876">
    <property type="term" value="F:methylamine dehydrogenase (amicyanin) activity"/>
    <property type="evidence" value="ECO:0007669"/>
    <property type="project" value="UniProtKB-EC"/>
</dbReference>
<evidence type="ECO:0000256" key="6">
    <source>
        <dbReference type="ARBA" id="ARBA00022764"/>
    </source>
</evidence>
<evidence type="ECO:0000256" key="3">
    <source>
        <dbReference type="ARBA" id="ARBA00022448"/>
    </source>
</evidence>
<dbReference type="PROSITE" id="PS51318">
    <property type="entry name" value="TAT"/>
    <property type="match status" value="1"/>
</dbReference>
<keyword evidence="8 10" id="KW-0560">Oxidoreductase</keyword>
<feature type="disulfide bond" evidence="12">
    <location>
        <begin position="93"/>
        <end position="137"/>
    </location>
</feature>
<accession>A0A7X0JRJ0</accession>
<dbReference type="RefSeq" id="WP_243749364.1">
    <property type="nucleotide sequence ID" value="NZ_JAAONY010000001.1"/>
</dbReference>
<evidence type="ECO:0000256" key="1">
    <source>
        <dbReference type="ARBA" id="ARBA00004418"/>
    </source>
</evidence>
<dbReference type="GO" id="GO:0009308">
    <property type="term" value="P:amine metabolic process"/>
    <property type="evidence" value="ECO:0007669"/>
    <property type="project" value="UniProtKB-UniRule"/>
</dbReference>
<evidence type="ECO:0000313" key="16">
    <source>
        <dbReference type="EMBL" id="MBB6520947.1"/>
    </source>
</evidence>
<dbReference type="InterPro" id="IPR013504">
    <property type="entry name" value="MADH/AADH_Ltc_C_dom"/>
</dbReference>
<dbReference type="Proteomes" id="UP000528457">
    <property type="component" value="Unassembled WGS sequence"/>
</dbReference>